<dbReference type="Pfam" id="PF13692">
    <property type="entry name" value="Glyco_trans_1_4"/>
    <property type="match status" value="1"/>
</dbReference>
<accession>A0ABX1R0Q2</accession>
<keyword evidence="1" id="KW-0808">Transferase</keyword>
<name>A0ABX1R0Q2_9ALTE</name>
<evidence type="ECO:0000313" key="3">
    <source>
        <dbReference type="Proteomes" id="UP000709336"/>
    </source>
</evidence>
<protein>
    <submittedName>
        <fullName evidence="2">Glycosyltransferase family 4 protein</fullName>
    </submittedName>
</protein>
<evidence type="ECO:0000313" key="2">
    <source>
        <dbReference type="EMBL" id="NMH59037.1"/>
    </source>
</evidence>
<dbReference type="Proteomes" id="UP000709336">
    <property type="component" value="Unassembled WGS sequence"/>
</dbReference>
<reference evidence="2 3" key="1">
    <citation type="submission" date="2020-03" db="EMBL/GenBank/DDBJ databases">
        <title>Alteromonas ponticola sp. nov., isolated from seawater.</title>
        <authorList>
            <person name="Yoon J.-H."/>
            <person name="Kim Y.-O."/>
        </authorList>
    </citation>
    <scope>NUCLEOTIDE SEQUENCE [LARGE SCALE GENOMIC DNA]</scope>
    <source>
        <strain evidence="2 3">MYP5</strain>
    </source>
</reference>
<dbReference type="Gene3D" id="3.40.50.2000">
    <property type="entry name" value="Glycogen Phosphorylase B"/>
    <property type="match status" value="2"/>
</dbReference>
<evidence type="ECO:0000256" key="1">
    <source>
        <dbReference type="ARBA" id="ARBA00022679"/>
    </source>
</evidence>
<gene>
    <name evidence="2" type="ORF">HCJ96_03260</name>
</gene>
<organism evidence="2 3">
    <name type="scientific">Alteromonas ponticola</name>
    <dbReference type="NCBI Taxonomy" id="2720613"/>
    <lineage>
        <taxon>Bacteria</taxon>
        <taxon>Pseudomonadati</taxon>
        <taxon>Pseudomonadota</taxon>
        <taxon>Gammaproteobacteria</taxon>
        <taxon>Alteromonadales</taxon>
        <taxon>Alteromonadaceae</taxon>
        <taxon>Alteromonas/Salinimonas group</taxon>
        <taxon>Alteromonas</taxon>
    </lineage>
</organism>
<dbReference type="PANTHER" id="PTHR46401">
    <property type="entry name" value="GLYCOSYLTRANSFERASE WBBK-RELATED"/>
    <property type="match status" value="1"/>
</dbReference>
<dbReference type="EMBL" id="JAATNW010000002">
    <property type="protein sequence ID" value="NMH59037.1"/>
    <property type="molecule type" value="Genomic_DNA"/>
</dbReference>
<keyword evidence="3" id="KW-1185">Reference proteome</keyword>
<dbReference type="SUPFAM" id="SSF53756">
    <property type="entry name" value="UDP-Glycosyltransferase/glycogen phosphorylase"/>
    <property type="match status" value="1"/>
</dbReference>
<dbReference type="CDD" id="cd03801">
    <property type="entry name" value="GT4_PimA-like"/>
    <property type="match status" value="1"/>
</dbReference>
<sequence length="415" mass="47029">MSSHPVQKKRVLWINHFVPYPPKGGLLIRTHGLLDKVLDDHEVTLLCLVQPRLLAPYFESVEKGLSEAKEFFESRGARIQFFSMDNEKTKWHRLKTAGLSLITDNPYSVNWLHSAALKAAANELNYDSFDYIHVDTMGLLGNLGTTLPADKTVVNHHNAEHTMMERRAEKETQWAKKRYYAIEAKKIGRFDAQMMRHYRNHIVCSPEDKNALSKLVPGMNVDVVPNGVAFKHEVERTPQVGKLLFIGGLDWYPNHDAITYLLEAVCPLIKQHNIPIHIDIIGKNPATSIKNMASRYDFVTIHGYVDDINVFYRNAQAFLCPLRDGGGTKLKVLDAMNYGLPVIGSDIAFEGITVTHNESGYVVNSTETLFKTLCELVQTDKNTESIGQKGRQLVAEKYDSKTISERYSHLISEYN</sequence>
<comment type="caution">
    <text evidence="2">The sequence shown here is derived from an EMBL/GenBank/DDBJ whole genome shotgun (WGS) entry which is preliminary data.</text>
</comment>
<proteinExistence type="predicted"/>
<dbReference type="RefSeq" id="WP_169209616.1">
    <property type="nucleotide sequence ID" value="NZ_JAATNW010000002.1"/>
</dbReference>
<dbReference type="PANTHER" id="PTHR46401:SF2">
    <property type="entry name" value="GLYCOSYLTRANSFERASE WBBK-RELATED"/>
    <property type="match status" value="1"/>
</dbReference>